<evidence type="ECO:0000259" key="5">
    <source>
        <dbReference type="Pfam" id="PF06803"/>
    </source>
</evidence>
<evidence type="ECO:0000256" key="3">
    <source>
        <dbReference type="ARBA" id="ARBA00022989"/>
    </source>
</evidence>
<dbReference type="eggNOG" id="COG3339">
    <property type="taxonomic scope" value="Bacteria"/>
</dbReference>
<dbReference type="InterPro" id="IPR010652">
    <property type="entry name" value="DUF1232"/>
</dbReference>
<dbReference type="Pfam" id="PF06803">
    <property type="entry name" value="DUF1232"/>
    <property type="match status" value="1"/>
</dbReference>
<dbReference type="Proteomes" id="UP000305681">
    <property type="component" value="Unassembled WGS sequence"/>
</dbReference>
<keyword evidence="4" id="KW-0472">Membrane</keyword>
<gene>
    <name evidence="7" type="ORF">FHI69_20655</name>
    <name evidence="6" type="ORF">SAMN03097694_2146</name>
</gene>
<sequence length="127" mass="14163">MFGRKKNLEEDHAPQADKQYEKKYTDDSFWDKVVKFAKTAGREVIEKALWLYYAAQQPNTPLWAKTAIYGALGYFISPIDAIPDITPVVGYADDLAVLAAAVATVATYITAEVKERAAEKLRGWFGA</sequence>
<keyword evidence="3" id="KW-1133">Transmembrane helix</keyword>
<reference evidence="7 9" key="2">
    <citation type="submission" date="2019-06" db="EMBL/GenBank/DDBJ databases">
        <title>Genome sequence of Janthinobacterium lividum UCD_MED1.</title>
        <authorList>
            <person name="De Leon M.E."/>
            <person name="Jospin G."/>
        </authorList>
    </citation>
    <scope>NUCLEOTIDE SEQUENCE [LARGE SCALE GENOMIC DNA]</scope>
    <source>
        <strain evidence="7 9">UCD_MED1</strain>
    </source>
</reference>
<dbReference type="PIRSF" id="PIRSF031804">
    <property type="entry name" value="UCP031804"/>
    <property type="match status" value="1"/>
</dbReference>
<feature type="domain" description="DUF1232" evidence="5">
    <location>
        <begin position="64"/>
        <end position="99"/>
    </location>
</feature>
<organism evidence="6 8">
    <name type="scientific">Janthinobacterium lividum</name>
    <dbReference type="NCBI Taxonomy" id="29581"/>
    <lineage>
        <taxon>Bacteria</taxon>
        <taxon>Pseudomonadati</taxon>
        <taxon>Pseudomonadota</taxon>
        <taxon>Betaproteobacteria</taxon>
        <taxon>Burkholderiales</taxon>
        <taxon>Oxalobacteraceae</taxon>
        <taxon>Janthinobacterium</taxon>
    </lineage>
</organism>
<dbReference type="EMBL" id="FPKH01000001">
    <property type="protein sequence ID" value="SFX43058.1"/>
    <property type="molecule type" value="Genomic_DNA"/>
</dbReference>
<evidence type="ECO:0000313" key="7">
    <source>
        <dbReference type="EMBL" id="TNC75082.1"/>
    </source>
</evidence>
<evidence type="ECO:0000256" key="2">
    <source>
        <dbReference type="ARBA" id="ARBA00022692"/>
    </source>
</evidence>
<evidence type="ECO:0000313" key="8">
    <source>
        <dbReference type="Proteomes" id="UP000182489"/>
    </source>
</evidence>
<dbReference type="Proteomes" id="UP000182489">
    <property type="component" value="Unassembled WGS sequence"/>
</dbReference>
<comment type="caution">
    <text evidence="6">The sequence shown here is derived from an EMBL/GenBank/DDBJ whole genome shotgun (WGS) entry which is preliminary data.</text>
</comment>
<accession>A0A031GSR2</accession>
<reference evidence="6 8" key="1">
    <citation type="submission" date="2016-11" db="EMBL/GenBank/DDBJ databases">
        <authorList>
            <person name="Varghese N."/>
            <person name="Submissions S."/>
        </authorList>
    </citation>
    <scope>NUCLEOTIDE SEQUENCE [LARGE SCALE GENOMIC DNA]</scope>
    <source>
        <strain evidence="6 8">NFR18</strain>
    </source>
</reference>
<name>A0A031GSR2_9BURK</name>
<dbReference type="EMBL" id="VDGE01000009">
    <property type="protein sequence ID" value="TNC75082.1"/>
    <property type="molecule type" value="Genomic_DNA"/>
</dbReference>
<dbReference type="InterPro" id="IPR016983">
    <property type="entry name" value="UCP031804"/>
</dbReference>
<dbReference type="RefSeq" id="WP_046685558.1">
    <property type="nucleotide sequence ID" value="NZ_FPKH01000001.1"/>
</dbReference>
<dbReference type="AlphaFoldDB" id="A0A031GSR2"/>
<protein>
    <submittedName>
        <fullName evidence="7">DUF1232 domain-containing protein</fullName>
    </submittedName>
    <submittedName>
        <fullName evidence="6">Uncharacterized membrane protein YkvA, DUF1232 family</fullName>
    </submittedName>
</protein>
<evidence type="ECO:0000313" key="6">
    <source>
        <dbReference type="EMBL" id="SFX43058.1"/>
    </source>
</evidence>
<dbReference type="GO" id="GO:0012505">
    <property type="term" value="C:endomembrane system"/>
    <property type="evidence" value="ECO:0007669"/>
    <property type="project" value="UniProtKB-SubCell"/>
</dbReference>
<dbReference type="OrthoDB" id="9804184at2"/>
<proteinExistence type="predicted"/>
<evidence type="ECO:0000256" key="4">
    <source>
        <dbReference type="ARBA" id="ARBA00023136"/>
    </source>
</evidence>
<keyword evidence="2" id="KW-0812">Transmembrane</keyword>
<evidence type="ECO:0000256" key="1">
    <source>
        <dbReference type="ARBA" id="ARBA00004127"/>
    </source>
</evidence>
<evidence type="ECO:0000313" key="9">
    <source>
        <dbReference type="Proteomes" id="UP000305681"/>
    </source>
</evidence>
<comment type="subcellular location">
    <subcellularLocation>
        <location evidence="1">Endomembrane system</location>
        <topology evidence="1">Multi-pass membrane protein</topology>
    </subcellularLocation>
</comment>